<organism evidence="6">
    <name type="scientific">Solanum lycopersicum</name>
    <name type="common">Tomato</name>
    <name type="synonym">Lycopersicon esculentum</name>
    <dbReference type="NCBI Taxonomy" id="4081"/>
    <lineage>
        <taxon>Eukaryota</taxon>
        <taxon>Viridiplantae</taxon>
        <taxon>Streptophyta</taxon>
        <taxon>Embryophyta</taxon>
        <taxon>Tracheophyta</taxon>
        <taxon>Spermatophyta</taxon>
        <taxon>Magnoliopsida</taxon>
        <taxon>eudicotyledons</taxon>
        <taxon>Gunneridae</taxon>
        <taxon>Pentapetalae</taxon>
        <taxon>asterids</taxon>
        <taxon>lamiids</taxon>
        <taxon>Solanales</taxon>
        <taxon>Solanaceae</taxon>
        <taxon>Solanoideae</taxon>
        <taxon>Solaneae</taxon>
        <taxon>Solanum</taxon>
        <taxon>Solanum subgen. Lycopersicon</taxon>
    </lineage>
</organism>
<dbReference type="SUPFAM" id="SSF48264">
    <property type="entry name" value="Cytochrome P450"/>
    <property type="match status" value="1"/>
</dbReference>
<keyword evidence="5" id="KW-0408">Iron</keyword>
<dbReference type="GO" id="GO:0020037">
    <property type="term" value="F:heme binding"/>
    <property type="evidence" value="ECO:0007669"/>
    <property type="project" value="InterPro"/>
</dbReference>
<reference evidence="6" key="2">
    <citation type="submission" date="2019-01" db="UniProtKB">
        <authorList>
            <consortium name="EnsemblPlants"/>
        </authorList>
    </citation>
    <scope>IDENTIFICATION</scope>
    <source>
        <strain evidence="6">cv. Heinz 1706</strain>
    </source>
</reference>
<evidence type="ECO:0000313" key="7">
    <source>
        <dbReference type="Proteomes" id="UP000004994"/>
    </source>
</evidence>
<protein>
    <submittedName>
        <fullName evidence="6">Uncharacterized protein</fullName>
    </submittedName>
</protein>
<evidence type="ECO:0000256" key="3">
    <source>
        <dbReference type="ARBA" id="ARBA00022723"/>
    </source>
</evidence>
<dbReference type="STRING" id="4081.A0A3Q7J6J2"/>
<dbReference type="PRINTS" id="PR00385">
    <property type="entry name" value="P450"/>
</dbReference>
<comment type="similarity">
    <text evidence="2">Belongs to the cytochrome P450 family.</text>
</comment>
<evidence type="ECO:0000313" key="6">
    <source>
        <dbReference type="EnsemblPlants" id="Solyc12g019627.1.1"/>
    </source>
</evidence>
<sequence>MFVQGDYHHEILKDFYGDDGEKWKEQRKVSSPEFSKREKAENIMSRFWHYSSTNPKYPHVQEKLAEEIKETTNTKGGSGTISDFAANLKEEAVDKMHYLHAVLSETIRLYPAIPVDKFARRTL</sequence>
<keyword evidence="7" id="KW-1185">Reference proteome</keyword>
<proteinExistence type="inferred from homology"/>
<dbReference type="InParanoid" id="A0A3Q7J6J2"/>
<dbReference type="Pfam" id="PF00067">
    <property type="entry name" value="p450"/>
    <property type="match status" value="1"/>
</dbReference>
<dbReference type="GO" id="GO:0005506">
    <property type="term" value="F:iron ion binding"/>
    <property type="evidence" value="ECO:0007669"/>
    <property type="project" value="InterPro"/>
</dbReference>
<dbReference type="PANTHER" id="PTHR24296">
    <property type="entry name" value="CYTOCHROME P450"/>
    <property type="match status" value="1"/>
</dbReference>
<evidence type="ECO:0000256" key="4">
    <source>
        <dbReference type="ARBA" id="ARBA00023002"/>
    </source>
</evidence>
<evidence type="ECO:0000256" key="2">
    <source>
        <dbReference type="ARBA" id="ARBA00010617"/>
    </source>
</evidence>
<dbReference type="InterPro" id="IPR036396">
    <property type="entry name" value="Cyt_P450_sf"/>
</dbReference>
<dbReference type="InterPro" id="IPR001128">
    <property type="entry name" value="Cyt_P450"/>
</dbReference>
<name>A0A3Q7J6J2_SOLLC</name>
<keyword evidence="4" id="KW-0560">Oxidoreductase</keyword>
<dbReference type="EnsemblPlants" id="Solyc12g019627.1.1">
    <property type="protein sequence ID" value="Solyc12g019627.1.1"/>
    <property type="gene ID" value="Solyc12g019627.1"/>
</dbReference>
<dbReference type="GO" id="GO:0004497">
    <property type="term" value="F:monooxygenase activity"/>
    <property type="evidence" value="ECO:0007669"/>
    <property type="project" value="InterPro"/>
</dbReference>
<dbReference type="AlphaFoldDB" id="A0A3Q7J6J2"/>
<evidence type="ECO:0000256" key="1">
    <source>
        <dbReference type="ARBA" id="ARBA00001971"/>
    </source>
</evidence>
<evidence type="ECO:0000256" key="5">
    <source>
        <dbReference type="ARBA" id="ARBA00023004"/>
    </source>
</evidence>
<comment type="cofactor">
    <cofactor evidence="1">
        <name>heme</name>
        <dbReference type="ChEBI" id="CHEBI:30413"/>
    </cofactor>
</comment>
<accession>A0A3Q7J6J2</accession>
<keyword evidence="3" id="KW-0479">Metal-binding</keyword>
<reference evidence="6" key="1">
    <citation type="journal article" date="2012" name="Nature">
        <title>The tomato genome sequence provides insights into fleshy fruit evolution.</title>
        <authorList>
            <consortium name="Tomato Genome Consortium"/>
        </authorList>
    </citation>
    <scope>NUCLEOTIDE SEQUENCE [LARGE SCALE GENOMIC DNA]</scope>
    <source>
        <strain evidence="6">cv. Heinz 1706</strain>
    </source>
</reference>
<dbReference type="GO" id="GO:0016705">
    <property type="term" value="F:oxidoreductase activity, acting on paired donors, with incorporation or reduction of molecular oxygen"/>
    <property type="evidence" value="ECO:0007669"/>
    <property type="project" value="InterPro"/>
</dbReference>
<dbReference type="Gene3D" id="1.10.630.10">
    <property type="entry name" value="Cytochrome P450"/>
    <property type="match status" value="1"/>
</dbReference>
<dbReference type="Proteomes" id="UP000004994">
    <property type="component" value="Chromosome 12"/>
</dbReference>
<dbReference type="Gramene" id="Solyc12g019627.1.1">
    <property type="protein sequence ID" value="Solyc12g019627.1.1"/>
    <property type="gene ID" value="Solyc12g019627.1"/>
</dbReference>